<dbReference type="AlphaFoldDB" id="A0AAN7BU04"/>
<keyword evidence="3" id="KW-1185">Reference proteome</keyword>
<evidence type="ECO:0000313" key="2">
    <source>
        <dbReference type="EMBL" id="KAK4229495.1"/>
    </source>
</evidence>
<evidence type="ECO:0000256" key="1">
    <source>
        <dbReference type="SAM" id="MobiDB-lite"/>
    </source>
</evidence>
<dbReference type="Proteomes" id="UP001301958">
    <property type="component" value="Unassembled WGS sequence"/>
</dbReference>
<comment type="caution">
    <text evidence="2">The sequence shown here is derived from an EMBL/GenBank/DDBJ whole genome shotgun (WGS) entry which is preliminary data.</text>
</comment>
<accession>A0AAN7BU04</accession>
<gene>
    <name evidence="2" type="ORF">QBC38DRAFT_103769</name>
</gene>
<reference evidence="2" key="2">
    <citation type="submission" date="2023-05" db="EMBL/GenBank/DDBJ databases">
        <authorList>
            <consortium name="Lawrence Berkeley National Laboratory"/>
            <person name="Steindorff A."/>
            <person name="Hensen N."/>
            <person name="Bonometti L."/>
            <person name="Westerberg I."/>
            <person name="Brannstrom I.O."/>
            <person name="Guillou S."/>
            <person name="Cros-Aarteil S."/>
            <person name="Calhoun S."/>
            <person name="Haridas S."/>
            <person name="Kuo A."/>
            <person name="Mondo S."/>
            <person name="Pangilinan J."/>
            <person name="Riley R."/>
            <person name="Labutti K."/>
            <person name="Andreopoulos B."/>
            <person name="Lipzen A."/>
            <person name="Chen C."/>
            <person name="Yanf M."/>
            <person name="Daum C."/>
            <person name="Ng V."/>
            <person name="Clum A."/>
            <person name="Ohm R."/>
            <person name="Martin F."/>
            <person name="Silar P."/>
            <person name="Natvig D."/>
            <person name="Lalanne C."/>
            <person name="Gautier V."/>
            <person name="Ament-Velasquez S.L."/>
            <person name="Kruys A."/>
            <person name="Hutchinson M.I."/>
            <person name="Powell A.J."/>
            <person name="Barry K."/>
            <person name="Miller A.N."/>
            <person name="Grigoriev I.V."/>
            <person name="Debuchy R."/>
            <person name="Gladieux P."/>
            <person name="Thoren M.H."/>
            <person name="Johannesson H."/>
        </authorList>
    </citation>
    <scope>NUCLEOTIDE SEQUENCE</scope>
    <source>
        <strain evidence="2">CBS 990.96</strain>
    </source>
</reference>
<sequence>MASTGGSTVAPAFSATAAISTVSLEPQESLNVVEPPTSPSSGLALSRFEFETGRGNEGTKIIMVEWDASILGQESRASDWEISWDGKKSVLSVQDADPDSTGSTHRTYFLLPTGATVPALINITYAGTADNKRATLPVLRTKPMPAIFPAELTSTQETGSRGVLHTVWAKRRLAELQEEIEAELKTNDESVGLEMAAQERQWIVDHFGLGPDHGVPQPTRLHIPQPNTGPTSPRSPVGGKLGEKLRGLKLATSPAELAAASQASKESHRLQTQPLNISSNITIPPLLPGRPSISGESGVASLDAIVGGGFTSSSTGKQDDTTEEDLFALPMSPRSPEMKRSPFSIL</sequence>
<reference evidence="2" key="1">
    <citation type="journal article" date="2023" name="Mol. Phylogenet. Evol.">
        <title>Genome-scale phylogeny and comparative genomics of the fungal order Sordariales.</title>
        <authorList>
            <person name="Hensen N."/>
            <person name="Bonometti L."/>
            <person name="Westerberg I."/>
            <person name="Brannstrom I.O."/>
            <person name="Guillou S."/>
            <person name="Cros-Aarteil S."/>
            <person name="Calhoun S."/>
            <person name="Haridas S."/>
            <person name="Kuo A."/>
            <person name="Mondo S."/>
            <person name="Pangilinan J."/>
            <person name="Riley R."/>
            <person name="LaButti K."/>
            <person name="Andreopoulos B."/>
            <person name="Lipzen A."/>
            <person name="Chen C."/>
            <person name="Yan M."/>
            <person name="Daum C."/>
            <person name="Ng V."/>
            <person name="Clum A."/>
            <person name="Steindorff A."/>
            <person name="Ohm R.A."/>
            <person name="Martin F."/>
            <person name="Silar P."/>
            <person name="Natvig D.O."/>
            <person name="Lalanne C."/>
            <person name="Gautier V."/>
            <person name="Ament-Velasquez S.L."/>
            <person name="Kruys A."/>
            <person name="Hutchinson M.I."/>
            <person name="Powell A.J."/>
            <person name="Barry K."/>
            <person name="Miller A.N."/>
            <person name="Grigoriev I.V."/>
            <person name="Debuchy R."/>
            <person name="Gladieux P."/>
            <person name="Hiltunen Thoren M."/>
            <person name="Johannesson H."/>
        </authorList>
    </citation>
    <scope>NUCLEOTIDE SEQUENCE</scope>
    <source>
        <strain evidence="2">CBS 990.96</strain>
    </source>
</reference>
<proteinExistence type="predicted"/>
<organism evidence="2 3">
    <name type="scientific">Podospora fimiseda</name>
    <dbReference type="NCBI Taxonomy" id="252190"/>
    <lineage>
        <taxon>Eukaryota</taxon>
        <taxon>Fungi</taxon>
        <taxon>Dikarya</taxon>
        <taxon>Ascomycota</taxon>
        <taxon>Pezizomycotina</taxon>
        <taxon>Sordariomycetes</taxon>
        <taxon>Sordariomycetidae</taxon>
        <taxon>Sordariales</taxon>
        <taxon>Podosporaceae</taxon>
        <taxon>Podospora</taxon>
    </lineage>
</organism>
<evidence type="ECO:0000313" key="3">
    <source>
        <dbReference type="Proteomes" id="UP001301958"/>
    </source>
</evidence>
<protein>
    <submittedName>
        <fullName evidence="2">Uncharacterized protein</fullName>
    </submittedName>
</protein>
<feature type="region of interest" description="Disordered" evidence="1">
    <location>
        <begin position="310"/>
        <end position="346"/>
    </location>
</feature>
<dbReference type="EMBL" id="MU865307">
    <property type="protein sequence ID" value="KAK4229495.1"/>
    <property type="molecule type" value="Genomic_DNA"/>
</dbReference>
<name>A0AAN7BU04_9PEZI</name>